<dbReference type="EMBL" id="CAJVRM010000077">
    <property type="protein sequence ID" value="CAG8973630.1"/>
    <property type="molecule type" value="Genomic_DNA"/>
</dbReference>
<accession>A0A9N9LI89</accession>
<organism evidence="2 3">
    <name type="scientific">Hymenoscyphus albidus</name>
    <dbReference type="NCBI Taxonomy" id="595503"/>
    <lineage>
        <taxon>Eukaryota</taxon>
        <taxon>Fungi</taxon>
        <taxon>Dikarya</taxon>
        <taxon>Ascomycota</taxon>
        <taxon>Pezizomycotina</taxon>
        <taxon>Leotiomycetes</taxon>
        <taxon>Helotiales</taxon>
        <taxon>Helotiaceae</taxon>
        <taxon>Hymenoscyphus</taxon>
    </lineage>
</organism>
<comment type="caution">
    <text evidence="2">The sequence shown here is derived from an EMBL/GenBank/DDBJ whole genome shotgun (WGS) entry which is preliminary data.</text>
</comment>
<evidence type="ECO:0000313" key="3">
    <source>
        <dbReference type="Proteomes" id="UP000701801"/>
    </source>
</evidence>
<dbReference type="AlphaFoldDB" id="A0A9N9LI89"/>
<proteinExistence type="predicted"/>
<evidence type="ECO:0000256" key="1">
    <source>
        <dbReference type="SAM" id="MobiDB-lite"/>
    </source>
</evidence>
<protein>
    <submittedName>
        <fullName evidence="2">Uncharacterized protein</fullName>
    </submittedName>
</protein>
<gene>
    <name evidence="2" type="ORF">HYALB_00002195</name>
</gene>
<name>A0A9N9LI89_9HELO</name>
<evidence type="ECO:0000313" key="2">
    <source>
        <dbReference type="EMBL" id="CAG8973630.1"/>
    </source>
</evidence>
<keyword evidence="3" id="KW-1185">Reference proteome</keyword>
<reference evidence="2" key="1">
    <citation type="submission" date="2021-07" db="EMBL/GenBank/DDBJ databases">
        <authorList>
            <person name="Durling M."/>
        </authorList>
    </citation>
    <scope>NUCLEOTIDE SEQUENCE</scope>
</reference>
<feature type="region of interest" description="Disordered" evidence="1">
    <location>
        <begin position="1"/>
        <end position="21"/>
    </location>
</feature>
<dbReference type="Proteomes" id="UP000701801">
    <property type="component" value="Unassembled WGS sequence"/>
</dbReference>
<sequence length="200" mass="23263">MDSKEQIANSPKGGERSADEIGDQIANNAVNHDRLILTASDVREPLKTPRFHFFARLDHKIRHKIWLLARESSSRNLVFAKKRGIFFSPNTQLLSTMIMFWFTVSKARFQVETFPSVGKQICFYLPNLRIIRIDHDQNSSLPSLAFDRNQPRTIGWEEEVSRELLEDEEKQLEEWGFDPSGKHPLIRFGRHLESDSRSIN</sequence>